<dbReference type="EMBL" id="JBAMMX010000003">
    <property type="protein sequence ID" value="KAK6944804.1"/>
    <property type="molecule type" value="Genomic_DNA"/>
</dbReference>
<reference evidence="2 3" key="1">
    <citation type="submission" date="2023-12" db="EMBL/GenBank/DDBJ databases">
        <title>A high-quality genome assembly for Dillenia turbinata (Dilleniales).</title>
        <authorList>
            <person name="Chanderbali A."/>
        </authorList>
    </citation>
    <scope>NUCLEOTIDE SEQUENCE [LARGE SCALE GENOMIC DNA]</scope>
    <source>
        <strain evidence="2">LSX21</strain>
        <tissue evidence="2">Leaf</tissue>
    </source>
</reference>
<evidence type="ECO:0000313" key="3">
    <source>
        <dbReference type="Proteomes" id="UP001370490"/>
    </source>
</evidence>
<comment type="caution">
    <text evidence="2">The sequence shown here is derived from an EMBL/GenBank/DDBJ whole genome shotgun (WGS) entry which is preliminary data.</text>
</comment>
<dbReference type="Proteomes" id="UP001370490">
    <property type="component" value="Unassembled WGS sequence"/>
</dbReference>
<dbReference type="AlphaFoldDB" id="A0AAN8ZKH7"/>
<accession>A0AAN8ZKH7</accession>
<keyword evidence="3" id="KW-1185">Reference proteome</keyword>
<feature type="region of interest" description="Disordered" evidence="1">
    <location>
        <begin position="101"/>
        <end position="130"/>
    </location>
</feature>
<gene>
    <name evidence="2" type="ORF">RJ641_025906</name>
</gene>
<name>A0AAN8ZKH7_9MAGN</name>
<evidence type="ECO:0000256" key="1">
    <source>
        <dbReference type="SAM" id="MobiDB-lite"/>
    </source>
</evidence>
<evidence type="ECO:0000313" key="2">
    <source>
        <dbReference type="EMBL" id="KAK6944804.1"/>
    </source>
</evidence>
<proteinExistence type="predicted"/>
<dbReference type="PANTHER" id="PTHR35277:SF10">
    <property type="entry name" value="OS09G0363700 PROTEIN"/>
    <property type="match status" value="1"/>
</dbReference>
<sequence length="258" mass="28646">MSESELLSSDSLSAPNIFQRANHELKETHGLRKDIDENTVLDDVKAPNVFERVKEEFEAIVQAIHQPQKESDSSPRSDPKLEMGDETTLVLKHDNAVFGETTESEMHSKSPTHHHHTETHGLSDDIDEDTPVDAVKGPNVFQRAKEELEALVETLHTRKDSDNRGSSPKGKGGFGACFGSGLEKKIGAIHCSFCLWLLCKFYCCSSVLTCQSDTKLAYCDAMMTIKFLDLELARENCGEAKVIDASCAELTWMDEKAL</sequence>
<organism evidence="2 3">
    <name type="scientific">Dillenia turbinata</name>
    <dbReference type="NCBI Taxonomy" id="194707"/>
    <lineage>
        <taxon>Eukaryota</taxon>
        <taxon>Viridiplantae</taxon>
        <taxon>Streptophyta</taxon>
        <taxon>Embryophyta</taxon>
        <taxon>Tracheophyta</taxon>
        <taxon>Spermatophyta</taxon>
        <taxon>Magnoliopsida</taxon>
        <taxon>eudicotyledons</taxon>
        <taxon>Gunneridae</taxon>
        <taxon>Pentapetalae</taxon>
        <taxon>Dilleniales</taxon>
        <taxon>Dilleniaceae</taxon>
        <taxon>Dillenia</taxon>
    </lineage>
</organism>
<protein>
    <submittedName>
        <fullName evidence="2">Uncharacterized protein</fullName>
    </submittedName>
</protein>
<dbReference type="PANTHER" id="PTHR35277">
    <property type="entry name" value="OS09G0363700 PROTEIN"/>
    <property type="match status" value="1"/>
</dbReference>